<dbReference type="NCBIfam" id="TIGR03378">
    <property type="entry name" value="glycerol3P_GlpB"/>
    <property type="match status" value="1"/>
</dbReference>
<dbReference type="InterPro" id="IPR036188">
    <property type="entry name" value="FAD/NAD-bd_sf"/>
</dbReference>
<dbReference type="InterPro" id="IPR009158">
    <property type="entry name" value="G3P_DH_GlpB_su"/>
</dbReference>
<dbReference type="HOGENOM" id="CLU_1072126_0_0_6"/>
<comment type="caution">
    <text evidence="5">The sequence shown here is derived from an EMBL/GenBank/DDBJ whole genome shotgun (WGS) entry which is preliminary data.</text>
</comment>
<dbReference type="GO" id="GO:0009331">
    <property type="term" value="C:glycerol-3-phosphate dehydrogenase (FAD) complex"/>
    <property type="evidence" value="ECO:0007669"/>
    <property type="project" value="InterPro"/>
</dbReference>
<proteinExistence type="predicted"/>
<reference evidence="5 6" key="1">
    <citation type="submission" date="2011-01" db="EMBL/GenBank/DDBJ databases">
        <authorList>
            <person name="Muzny D."/>
            <person name="Qin X."/>
            <person name="Deng J."/>
            <person name="Jiang H."/>
            <person name="Liu Y."/>
            <person name="Qu J."/>
            <person name="Song X.-Z."/>
            <person name="Zhang L."/>
            <person name="Thornton R."/>
            <person name="Coyle M."/>
            <person name="Francisco L."/>
            <person name="Jackson L."/>
            <person name="Javaid M."/>
            <person name="Korchina V."/>
            <person name="Kovar C."/>
            <person name="Mata R."/>
            <person name="Mathew T."/>
            <person name="Ngo R."/>
            <person name="Nguyen L."/>
            <person name="Nguyen N."/>
            <person name="Okwuonu G."/>
            <person name="Ongeri F."/>
            <person name="Pham C."/>
            <person name="Simmons D."/>
            <person name="Wilczek-Boney K."/>
            <person name="Hale W."/>
            <person name="Jakkamsetti A."/>
            <person name="Pham P."/>
            <person name="Ruth R."/>
            <person name="San Lucas F."/>
            <person name="Warren J."/>
            <person name="Zhang J."/>
            <person name="Zhao Z."/>
            <person name="Zhou C."/>
            <person name="Zhu D."/>
            <person name="Lee S."/>
            <person name="Bess C."/>
            <person name="Blankenburg K."/>
            <person name="Forbes L."/>
            <person name="Fu Q."/>
            <person name="Gubbala S."/>
            <person name="Hirani K."/>
            <person name="Jayaseelan J.C."/>
            <person name="Lara F."/>
            <person name="Munidasa M."/>
            <person name="Palculict T."/>
            <person name="Patil S."/>
            <person name="Pu L.-L."/>
            <person name="Saada N."/>
            <person name="Tang L."/>
            <person name="Weissenberger G."/>
            <person name="Zhu Y."/>
            <person name="Hemphill L."/>
            <person name="Shang Y."/>
            <person name="Youmans B."/>
            <person name="Ayvaz T."/>
            <person name="Ross M."/>
            <person name="Santibanez J."/>
            <person name="Aqrawi P."/>
            <person name="Gross S."/>
            <person name="Joshi V."/>
            <person name="Fowler G."/>
            <person name="Nazareth L."/>
            <person name="Reid J."/>
            <person name="Worley K."/>
            <person name="Petrosino J."/>
            <person name="Highlander S."/>
            <person name="Gibbs R."/>
        </authorList>
    </citation>
    <scope>NUCLEOTIDE SEQUENCE [LARGE SCALE GENOMIC DNA]</scope>
    <source>
        <strain evidence="5 6">ATCC 25976</strain>
    </source>
</reference>
<keyword evidence="2" id="KW-0288">FMN</keyword>
<dbReference type="AlphaFoldDB" id="E8KIF2"/>
<name>E8KIF2_9PAST</name>
<evidence type="ECO:0000259" key="4">
    <source>
        <dbReference type="Pfam" id="PF00890"/>
    </source>
</evidence>
<keyword evidence="1" id="KW-0285">Flavoprotein</keyword>
<protein>
    <submittedName>
        <fullName evidence="5">Glycerol-3-phosphate dehydrogenase, anaerobic, B subunit</fullName>
        <ecNumber evidence="5">1.1.5.3</ecNumber>
    </submittedName>
</protein>
<keyword evidence="3 5" id="KW-0560">Oxidoreductase</keyword>
<dbReference type="SUPFAM" id="SSF51905">
    <property type="entry name" value="FAD/NAD(P)-binding domain"/>
    <property type="match status" value="1"/>
</dbReference>
<sequence length="259" mass="29774">MADNLKQYSQFADYEFTIGYLNIPELDYLRQNSREFRSVNIAQLLEHKLSFQDLVQEIKQAAGNAKAVFLPACFGLDNQDFFNSLQQATGLALFELPTLPPSLLGIRQHRQLRSRFEQLGGMMMNGDRAIKAEFEGDKVVRIFTTSHQEEPISANHFVLAAGSFFSNGLVAEFERVKEPVFDLDICGCKNFNDSDRFTWTNNRFVAPQPYQSAGVVINSACQVQKKVWLYRIYMRWEMSSEVSKVLNKAVVRVLQWLRH</sequence>
<dbReference type="EC" id="1.1.5.3" evidence="5"/>
<evidence type="ECO:0000313" key="6">
    <source>
        <dbReference type="Proteomes" id="UP000005467"/>
    </source>
</evidence>
<organism evidence="5 6">
    <name type="scientific">Actinobacillus ureae ATCC 25976</name>
    <dbReference type="NCBI Taxonomy" id="887324"/>
    <lineage>
        <taxon>Bacteria</taxon>
        <taxon>Pseudomonadati</taxon>
        <taxon>Pseudomonadota</taxon>
        <taxon>Gammaproteobacteria</taxon>
        <taxon>Pasteurellales</taxon>
        <taxon>Pasteurellaceae</taxon>
        <taxon>Actinobacillus</taxon>
    </lineage>
</organism>
<dbReference type="EMBL" id="AEVG01000112">
    <property type="protein sequence ID" value="EFX91298.1"/>
    <property type="molecule type" value="Genomic_DNA"/>
</dbReference>
<evidence type="ECO:0000256" key="3">
    <source>
        <dbReference type="ARBA" id="ARBA00023002"/>
    </source>
</evidence>
<evidence type="ECO:0000313" key="5">
    <source>
        <dbReference type="EMBL" id="EFX91298.1"/>
    </source>
</evidence>
<evidence type="ECO:0000256" key="1">
    <source>
        <dbReference type="ARBA" id="ARBA00022630"/>
    </source>
</evidence>
<dbReference type="NCBIfam" id="NF003721">
    <property type="entry name" value="PRK05329.1-4"/>
    <property type="match status" value="1"/>
</dbReference>
<dbReference type="GO" id="GO:0004368">
    <property type="term" value="F:glycerol-3-phosphate dehydrogenase (quinone) activity"/>
    <property type="evidence" value="ECO:0007669"/>
    <property type="project" value="UniProtKB-EC"/>
</dbReference>
<dbReference type="Proteomes" id="UP000005467">
    <property type="component" value="Unassembled WGS sequence"/>
</dbReference>
<evidence type="ECO:0000256" key="2">
    <source>
        <dbReference type="ARBA" id="ARBA00022643"/>
    </source>
</evidence>
<feature type="domain" description="FAD-dependent oxidoreductase 2 FAD-binding" evidence="4">
    <location>
        <begin position="16"/>
        <end position="224"/>
    </location>
</feature>
<gene>
    <name evidence="5" type="primary">glpB</name>
    <name evidence="5" type="ORF">HMPREF0027_1619</name>
</gene>
<dbReference type="Pfam" id="PF00890">
    <property type="entry name" value="FAD_binding_2"/>
    <property type="match status" value="1"/>
</dbReference>
<dbReference type="InterPro" id="IPR003953">
    <property type="entry name" value="FAD-dep_OxRdtase_2_FAD-bd"/>
</dbReference>
<keyword evidence="6" id="KW-1185">Reference proteome</keyword>
<accession>E8KIF2</accession>